<sequence>MSQVLPTDKKQLRACLLCSLVKNASQFRQDGCENCEDILQMRGSTDRVLECTSSKFEGVISMMQPGSSWVARWQRVEKFTRGIYAIRVYGRIPEDVEDELDRRGTEYRPRDGSVKE</sequence>
<dbReference type="GO" id="GO:0140673">
    <property type="term" value="P:transcription elongation-coupled chromatin remodeling"/>
    <property type="evidence" value="ECO:0007669"/>
    <property type="project" value="InterPro"/>
</dbReference>
<dbReference type="InterPro" id="IPR038510">
    <property type="entry name" value="Spt4_sf"/>
</dbReference>
<gene>
    <name evidence="14" type="primary">ABSGL_04605.1 scaffold 5475</name>
</gene>
<comment type="similarity">
    <text evidence="2 12">Belongs to the SPT4 family.</text>
</comment>
<comment type="function">
    <text evidence="12">The SPT4-SPT5 complex mediates both activation and inhibition of transcription elongation, and plays a role in pre-mRNA processing. This complex seems to be important for the stability of the RNA polymerase II elongation machinery on the chromatin template but not for the inherent ability of this machinery to translocate down the gene.</text>
</comment>
<dbReference type="Proteomes" id="UP000078561">
    <property type="component" value="Unassembled WGS sequence"/>
</dbReference>
<dbReference type="CDD" id="cd07973">
    <property type="entry name" value="Spt4"/>
    <property type="match status" value="1"/>
</dbReference>
<dbReference type="GO" id="GO:0032044">
    <property type="term" value="C:DSIF complex"/>
    <property type="evidence" value="ECO:0007669"/>
    <property type="project" value="TreeGrafter"/>
</dbReference>
<dbReference type="GO" id="GO:0006355">
    <property type="term" value="P:regulation of DNA-templated transcription"/>
    <property type="evidence" value="ECO:0007669"/>
    <property type="project" value="InterPro"/>
</dbReference>
<dbReference type="OMA" id="FDGMIAV"/>
<dbReference type="InterPro" id="IPR022800">
    <property type="entry name" value="Spt4/RpoE2_Znf"/>
</dbReference>
<keyword evidence="8" id="KW-0805">Transcription regulation</keyword>
<dbReference type="PIRSF" id="PIRSF025023">
    <property type="entry name" value="Spt4"/>
    <property type="match status" value="1"/>
</dbReference>
<accession>A0A163JFT5</accession>
<protein>
    <recommendedName>
        <fullName evidence="3 12">Transcription elongation factor SPT4</fullName>
    </recommendedName>
</protein>
<evidence type="ECO:0000313" key="15">
    <source>
        <dbReference type="Proteomes" id="UP000078561"/>
    </source>
</evidence>
<dbReference type="SMART" id="SM01389">
    <property type="entry name" value="Spt4"/>
    <property type="match status" value="1"/>
</dbReference>
<organism evidence="14">
    <name type="scientific">Absidia glauca</name>
    <name type="common">Pin mould</name>
    <dbReference type="NCBI Taxonomy" id="4829"/>
    <lineage>
        <taxon>Eukaryota</taxon>
        <taxon>Fungi</taxon>
        <taxon>Fungi incertae sedis</taxon>
        <taxon>Mucoromycota</taxon>
        <taxon>Mucoromycotina</taxon>
        <taxon>Mucoromycetes</taxon>
        <taxon>Mucorales</taxon>
        <taxon>Cunninghamellaceae</taxon>
        <taxon>Absidia</taxon>
    </lineage>
</organism>
<dbReference type="EMBL" id="LT552383">
    <property type="protein sequence ID" value="SAL99034.1"/>
    <property type="molecule type" value="Genomic_DNA"/>
</dbReference>
<keyword evidence="5" id="KW-0479">Metal-binding</keyword>
<dbReference type="FunCoup" id="A0A163JFT5">
    <property type="interactions" value="331"/>
</dbReference>
<keyword evidence="10 12" id="KW-0804">Transcription</keyword>
<dbReference type="SUPFAM" id="SSF63393">
    <property type="entry name" value="RNA polymerase subunits"/>
    <property type="match status" value="1"/>
</dbReference>
<keyword evidence="9" id="KW-0010">Activator</keyword>
<evidence type="ECO:0000256" key="6">
    <source>
        <dbReference type="ARBA" id="ARBA00022771"/>
    </source>
</evidence>
<dbReference type="FunFam" id="3.30.40.210:FF:000001">
    <property type="entry name" value="Transcription elongation factor SPT4"/>
    <property type="match status" value="1"/>
</dbReference>
<dbReference type="InterPro" id="IPR029040">
    <property type="entry name" value="RPABC4/Spt4"/>
</dbReference>
<comment type="subcellular location">
    <subcellularLocation>
        <location evidence="1 12">Nucleus</location>
    </subcellularLocation>
</comment>
<proteinExistence type="inferred from homology"/>
<keyword evidence="15" id="KW-1185">Reference proteome</keyword>
<dbReference type="GO" id="GO:0008270">
    <property type="term" value="F:zinc ion binding"/>
    <property type="evidence" value="ECO:0007669"/>
    <property type="project" value="UniProtKB-KW"/>
</dbReference>
<evidence type="ECO:0000256" key="7">
    <source>
        <dbReference type="ARBA" id="ARBA00022833"/>
    </source>
</evidence>
<evidence type="ECO:0000256" key="1">
    <source>
        <dbReference type="ARBA" id="ARBA00004123"/>
    </source>
</evidence>
<evidence type="ECO:0000256" key="4">
    <source>
        <dbReference type="ARBA" id="ARBA00022491"/>
    </source>
</evidence>
<evidence type="ECO:0000256" key="11">
    <source>
        <dbReference type="ARBA" id="ARBA00023242"/>
    </source>
</evidence>
<reference evidence="14" key="1">
    <citation type="submission" date="2016-04" db="EMBL/GenBank/DDBJ databases">
        <authorList>
            <person name="Evans L.H."/>
            <person name="Alamgir A."/>
            <person name="Owens N."/>
            <person name="Weber N.D."/>
            <person name="Virtaneva K."/>
            <person name="Barbian K."/>
            <person name="Babar A."/>
            <person name="Rosenke K."/>
        </authorList>
    </citation>
    <scope>NUCLEOTIDE SEQUENCE [LARGE SCALE GENOMIC DNA]</scope>
    <source>
        <strain evidence="14">CBS 101.48</strain>
    </source>
</reference>
<dbReference type="STRING" id="4829.A0A163JFT5"/>
<dbReference type="InterPro" id="IPR009287">
    <property type="entry name" value="Spt4"/>
</dbReference>
<evidence type="ECO:0000256" key="12">
    <source>
        <dbReference type="PIRNR" id="PIRNR025023"/>
    </source>
</evidence>
<dbReference type="Gene3D" id="3.30.40.210">
    <property type="match status" value="1"/>
</dbReference>
<keyword evidence="11 12" id="KW-0539">Nucleus</keyword>
<evidence type="ECO:0000256" key="8">
    <source>
        <dbReference type="ARBA" id="ARBA00023015"/>
    </source>
</evidence>
<dbReference type="PANTHER" id="PTHR12882:SF1">
    <property type="entry name" value="TRANSCRIPTION ELONGATION FACTOR SPT4"/>
    <property type="match status" value="1"/>
</dbReference>
<dbReference type="OrthoDB" id="248751at2759"/>
<keyword evidence="4" id="KW-0678">Repressor</keyword>
<dbReference type="GO" id="GO:0000993">
    <property type="term" value="F:RNA polymerase II complex binding"/>
    <property type="evidence" value="ECO:0007669"/>
    <property type="project" value="TreeGrafter"/>
</dbReference>
<keyword evidence="6" id="KW-0863">Zinc-finger</keyword>
<evidence type="ECO:0000313" key="14">
    <source>
        <dbReference type="EMBL" id="SAL99034.1"/>
    </source>
</evidence>
<dbReference type="AlphaFoldDB" id="A0A163JFT5"/>
<dbReference type="Pfam" id="PF06093">
    <property type="entry name" value="Spt4"/>
    <property type="match status" value="1"/>
</dbReference>
<dbReference type="PANTHER" id="PTHR12882">
    <property type="entry name" value="SUPPRESSOR OF TY 4"/>
    <property type="match status" value="1"/>
</dbReference>
<dbReference type="InParanoid" id="A0A163JFT5"/>
<evidence type="ECO:0000256" key="9">
    <source>
        <dbReference type="ARBA" id="ARBA00023159"/>
    </source>
</evidence>
<name>A0A163JFT5_ABSGL</name>
<feature type="domain" description="Spt4/RpoE2 zinc finger" evidence="13">
    <location>
        <begin position="12"/>
        <end position="89"/>
    </location>
</feature>
<evidence type="ECO:0000259" key="13">
    <source>
        <dbReference type="SMART" id="SM01389"/>
    </source>
</evidence>
<evidence type="ECO:0000256" key="10">
    <source>
        <dbReference type="ARBA" id="ARBA00023163"/>
    </source>
</evidence>
<evidence type="ECO:0000256" key="2">
    <source>
        <dbReference type="ARBA" id="ARBA00010464"/>
    </source>
</evidence>
<evidence type="ECO:0000256" key="5">
    <source>
        <dbReference type="ARBA" id="ARBA00022723"/>
    </source>
</evidence>
<keyword evidence="7" id="KW-0862">Zinc</keyword>
<evidence type="ECO:0000256" key="3">
    <source>
        <dbReference type="ARBA" id="ARBA00020182"/>
    </source>
</evidence>